<feature type="domain" description="4Fe-4S ferredoxin-type" evidence="5">
    <location>
        <begin position="79"/>
        <end position="108"/>
    </location>
</feature>
<proteinExistence type="predicted"/>
<dbReference type="PANTHER" id="PTHR42859">
    <property type="entry name" value="OXIDOREDUCTASE"/>
    <property type="match status" value="1"/>
</dbReference>
<organism evidence="6 7">
    <name type="scientific">Hafnia psychrotolerans</name>
    <dbReference type="NCBI Taxonomy" id="1477018"/>
    <lineage>
        <taxon>Bacteria</taxon>
        <taxon>Pseudomonadati</taxon>
        <taxon>Pseudomonadota</taxon>
        <taxon>Gammaproteobacteria</taxon>
        <taxon>Enterobacterales</taxon>
        <taxon>Hafniaceae</taxon>
        <taxon>Hafnia</taxon>
    </lineage>
</organism>
<dbReference type="Proteomes" id="UP000627464">
    <property type="component" value="Unassembled WGS sequence"/>
</dbReference>
<dbReference type="CDD" id="cd10554">
    <property type="entry name" value="HycB_like"/>
    <property type="match status" value="1"/>
</dbReference>
<dbReference type="PANTHER" id="PTHR42859:SF16">
    <property type="entry name" value="FORMATE HYDROGENLYASE SUBUNIT 2-RELATED"/>
    <property type="match status" value="1"/>
</dbReference>
<dbReference type="Pfam" id="PF00037">
    <property type="entry name" value="Fer4"/>
    <property type="match status" value="1"/>
</dbReference>
<keyword evidence="4" id="KW-0411">Iron-sulfur</keyword>
<evidence type="ECO:0000259" key="5">
    <source>
        <dbReference type="PROSITE" id="PS51379"/>
    </source>
</evidence>
<reference evidence="7" key="1">
    <citation type="journal article" date="2019" name="Int. J. Syst. Evol. Microbiol.">
        <title>The Global Catalogue of Microorganisms (GCM) 10K type strain sequencing project: providing services to taxonomists for standard genome sequencing and annotation.</title>
        <authorList>
            <consortium name="The Broad Institute Genomics Platform"/>
            <consortium name="The Broad Institute Genome Sequencing Center for Infectious Disease"/>
            <person name="Wu L."/>
            <person name="Ma J."/>
        </authorList>
    </citation>
    <scope>NUCLEOTIDE SEQUENCE [LARGE SCALE GENOMIC DNA]</scope>
    <source>
        <strain evidence="7">CGMCC 1.12806</strain>
    </source>
</reference>
<dbReference type="SUPFAM" id="SSF54862">
    <property type="entry name" value="4Fe-4S ferredoxins"/>
    <property type="match status" value="1"/>
</dbReference>
<name>A0ABQ1G4X6_9GAMM</name>
<evidence type="ECO:0000256" key="1">
    <source>
        <dbReference type="ARBA" id="ARBA00022485"/>
    </source>
</evidence>
<sequence length="212" mass="22607">MRVKAAMNQYVIADAKLCIGCNTCMASCSQEHLRYGLQSAPRLQVMRNRLDSAPVMCHQCEDAPCAQVCPVNAITRENGAIHLNESLCVSCKLCGIACPFGAITFSGSTPVDIPRDCNTSKALPAPRAPRAISAFLDCVPGIRAVAVKCDLCSFSPDGPACITTCPTQAIRLVTAGLSEHASQQKRLNAMNVFPADLPVELPPFTAPDTEEK</sequence>
<protein>
    <submittedName>
        <fullName evidence="6">Formate hydrogenlyase subunit 2</fullName>
    </submittedName>
</protein>
<dbReference type="InterPro" id="IPR017900">
    <property type="entry name" value="4Fe4S_Fe_S_CS"/>
</dbReference>
<evidence type="ECO:0000256" key="4">
    <source>
        <dbReference type="ARBA" id="ARBA00023014"/>
    </source>
</evidence>
<dbReference type="EMBL" id="BMFZ01000002">
    <property type="protein sequence ID" value="GGA35606.1"/>
    <property type="molecule type" value="Genomic_DNA"/>
</dbReference>
<keyword evidence="1" id="KW-0004">4Fe-4S</keyword>
<evidence type="ECO:0000256" key="2">
    <source>
        <dbReference type="ARBA" id="ARBA00022723"/>
    </source>
</evidence>
<evidence type="ECO:0000313" key="7">
    <source>
        <dbReference type="Proteomes" id="UP000627464"/>
    </source>
</evidence>
<feature type="domain" description="4Fe-4S ferredoxin-type" evidence="5">
    <location>
        <begin position="8"/>
        <end position="38"/>
    </location>
</feature>
<dbReference type="PROSITE" id="PS51379">
    <property type="entry name" value="4FE4S_FER_2"/>
    <property type="match status" value="2"/>
</dbReference>
<comment type="caution">
    <text evidence="6">The sequence shown here is derived from an EMBL/GenBank/DDBJ whole genome shotgun (WGS) entry which is preliminary data.</text>
</comment>
<keyword evidence="3" id="KW-0408">Iron</keyword>
<dbReference type="PROSITE" id="PS00198">
    <property type="entry name" value="4FE4S_FER_1"/>
    <property type="match status" value="1"/>
</dbReference>
<dbReference type="Gene3D" id="3.30.70.20">
    <property type="match status" value="2"/>
</dbReference>
<evidence type="ECO:0000256" key="3">
    <source>
        <dbReference type="ARBA" id="ARBA00023004"/>
    </source>
</evidence>
<keyword evidence="7" id="KW-1185">Reference proteome</keyword>
<dbReference type="InterPro" id="IPR050294">
    <property type="entry name" value="RnfB_subfamily"/>
</dbReference>
<dbReference type="InterPro" id="IPR017896">
    <property type="entry name" value="4Fe4S_Fe-S-bd"/>
</dbReference>
<keyword evidence="2" id="KW-0479">Metal-binding</keyword>
<gene>
    <name evidence="6" type="primary">hycB</name>
    <name evidence="6" type="ORF">GCM10011328_08010</name>
</gene>
<evidence type="ECO:0000313" key="6">
    <source>
        <dbReference type="EMBL" id="GGA35606.1"/>
    </source>
</evidence>
<dbReference type="Pfam" id="PF13187">
    <property type="entry name" value="Fer4_9"/>
    <property type="match status" value="1"/>
</dbReference>
<accession>A0ABQ1G4X6</accession>